<feature type="signal peptide" evidence="1">
    <location>
        <begin position="1"/>
        <end position="21"/>
    </location>
</feature>
<feature type="chain" id="PRO_5047284852" evidence="1">
    <location>
        <begin position="22"/>
        <end position="312"/>
    </location>
</feature>
<reference evidence="2" key="1">
    <citation type="submission" date="2022-07" db="EMBL/GenBank/DDBJ databases">
        <title>Taxonomy of Novel Oxalotrophic and Methylotrophic Bacteria.</title>
        <authorList>
            <person name="Sahin N."/>
            <person name="Tani A."/>
        </authorList>
    </citation>
    <scope>NUCLEOTIDE SEQUENCE</scope>
    <source>
        <strain evidence="2">Y10</strain>
    </source>
</reference>
<evidence type="ECO:0000313" key="3">
    <source>
        <dbReference type="Proteomes" id="UP001143543"/>
    </source>
</evidence>
<dbReference type="NCBIfam" id="TIGR03519">
    <property type="entry name" value="T9SS_PorP_fam"/>
    <property type="match status" value="1"/>
</dbReference>
<organism evidence="2 3">
    <name type="scientific">Neptunitalea lumnitzerae</name>
    <dbReference type="NCBI Taxonomy" id="2965509"/>
    <lineage>
        <taxon>Bacteria</taxon>
        <taxon>Pseudomonadati</taxon>
        <taxon>Bacteroidota</taxon>
        <taxon>Flavobacteriia</taxon>
        <taxon>Flavobacteriales</taxon>
        <taxon>Flavobacteriaceae</taxon>
        <taxon>Neptunitalea</taxon>
    </lineage>
</organism>
<dbReference type="Pfam" id="PF11751">
    <property type="entry name" value="PorP_SprF"/>
    <property type="match status" value="1"/>
</dbReference>
<gene>
    <name evidence="2" type="primary">porP</name>
    <name evidence="2" type="ORF">Y10_24860</name>
</gene>
<keyword evidence="1" id="KW-0732">Signal</keyword>
<dbReference type="RefSeq" id="WP_281765753.1">
    <property type="nucleotide sequence ID" value="NZ_BRVO01000003.1"/>
</dbReference>
<evidence type="ECO:0000313" key="2">
    <source>
        <dbReference type="EMBL" id="GLB50118.1"/>
    </source>
</evidence>
<comment type="caution">
    <text evidence="2">The sequence shown here is derived from an EMBL/GenBank/DDBJ whole genome shotgun (WGS) entry which is preliminary data.</text>
</comment>
<keyword evidence="3" id="KW-1185">Reference proteome</keyword>
<protein>
    <submittedName>
        <fullName evidence="2">Membrane protein</fullName>
    </submittedName>
</protein>
<accession>A0ABQ5ML69</accession>
<proteinExistence type="predicted"/>
<dbReference type="EMBL" id="BRVO01000003">
    <property type="protein sequence ID" value="GLB50118.1"/>
    <property type="molecule type" value="Genomic_DNA"/>
</dbReference>
<sequence length="312" mass="35159">MKNNKILVVLIVALFSLVAKAQQDPQYTQYMYNMSVINPAYATDNPDIVNLGGIYRAQWMSIEGAPRTASFFVHTPLSRKVEMGLSVVHDEIGNIVNENNAYVDFAYVLSLSETSRLSFGLKAGATFYDTDFSNFVLTDDMPDTAFSENISRIFPNVGAGVFYFSDKYYLGLSVPNLLKSHHIENQDGISYQSVEDYHFFFTGGYVFNLNDNLKFKPAFMAKTVFDAPMSLDVTANFLFNNRVEMGAAYRWDDAVSGLINFRLSPSLRIGYAYDHTLSNLGRFNSGSHEIMVLFDINKLGKNNGFDISPRFF</sequence>
<name>A0ABQ5ML69_9FLAO</name>
<dbReference type="InterPro" id="IPR019861">
    <property type="entry name" value="PorP/SprF_Bacteroidetes"/>
</dbReference>
<dbReference type="Proteomes" id="UP001143543">
    <property type="component" value="Unassembled WGS sequence"/>
</dbReference>
<evidence type="ECO:0000256" key="1">
    <source>
        <dbReference type="SAM" id="SignalP"/>
    </source>
</evidence>